<dbReference type="Proteomes" id="UP000293547">
    <property type="component" value="Unassembled WGS sequence"/>
</dbReference>
<dbReference type="EMBL" id="PDWZ02000020">
    <property type="protein sequence ID" value="KAB2099027.1"/>
    <property type="molecule type" value="Genomic_DNA"/>
</dbReference>
<evidence type="ECO:0000313" key="2">
    <source>
        <dbReference type="Proteomes" id="UP000293547"/>
    </source>
</evidence>
<protein>
    <submittedName>
        <fullName evidence="1">Uncharacterized protein</fullName>
    </submittedName>
</protein>
<proteinExistence type="predicted"/>
<keyword evidence="2" id="KW-1185">Reference proteome</keyword>
<organism evidence="1 2">
    <name type="scientific">Alternaria gaisen</name>
    <dbReference type="NCBI Taxonomy" id="167740"/>
    <lineage>
        <taxon>Eukaryota</taxon>
        <taxon>Fungi</taxon>
        <taxon>Dikarya</taxon>
        <taxon>Ascomycota</taxon>
        <taxon>Pezizomycotina</taxon>
        <taxon>Dothideomycetes</taxon>
        <taxon>Pleosporomycetidae</taxon>
        <taxon>Pleosporales</taxon>
        <taxon>Pleosporineae</taxon>
        <taxon>Pleosporaceae</taxon>
        <taxon>Alternaria</taxon>
        <taxon>Alternaria sect. Alternaria</taxon>
    </lineage>
</organism>
<accession>A0ACB6F3L0</accession>
<gene>
    <name evidence="1" type="ORF">AG0111_0g12786</name>
</gene>
<name>A0ACB6F3L0_9PLEO</name>
<reference evidence="1 2" key="1">
    <citation type="journal article" date="2019" name="bioRxiv">
        <title>Genomics, evolutionary history and diagnostics of the Alternaria alternata species group including apple and Asian pear pathotypes.</title>
        <authorList>
            <person name="Armitage A.D."/>
            <person name="Cockerton H.M."/>
            <person name="Sreenivasaprasad S."/>
            <person name="Woodhall J.W."/>
            <person name="Lane C.R."/>
            <person name="Harrison R.J."/>
            <person name="Clarkson J.P."/>
        </authorList>
    </citation>
    <scope>NUCLEOTIDE SEQUENCE [LARGE SCALE GENOMIC DNA]</scope>
    <source>
        <strain evidence="1 2">FERA 650</strain>
    </source>
</reference>
<comment type="caution">
    <text evidence="1">The sequence shown here is derived from an EMBL/GenBank/DDBJ whole genome shotgun (WGS) entry which is preliminary data.</text>
</comment>
<evidence type="ECO:0000313" key="1">
    <source>
        <dbReference type="EMBL" id="KAB2099027.1"/>
    </source>
</evidence>
<sequence>MSNASPTKKIVSASSVSGSPNTRAKETVLPTPDISPIDGEIAPPPGQAAQTQPSLRDDIKIADFKTAIAGWDFQLSDNEQDENGLRTAWKTMFLTIYHTDKGADTVAHQQFLLSHELFYRLDQTLVYFRYSSEDMALVMLLFVDRFGIAFHSSLYPLDQDMQSSTYPLQWEIPSRSRQPWTATSKVLLPSDPPSTLRTDTTASPSLTRS</sequence>